<sequence length="425" mass="47674">MEDEATRPSSPPPPAASAASSVLADDDLLREILLRLAFPTTLVRASLVSTRWLGLASDPAFIRRFRARNPPRLLGFYHTARRDEQPAFVPLPQPPELAPVLRRRRRLAGFALGGADVSAVVFDCRNGRLLRAKFPPPPDELRFGVVSPLLPPARQPPDLPPNLHSQLHQVPNDARVLRPGWMLLPEEEDGGGDDLSYTLVVFIRRGRELFSRAVLVRGESDDQIRTSDPIALPKHYWPNKKMNRGLLFHGSLYMLGREHVLGLNLASMSLLLIKLPDGVEQLEHMGNLELLRDGDSGLYLAHLKGFQIHVWHRATDGSGNGGDWEMVDTMSLHQSFGQVARPDWESGDPSLGDALVSLRRVEDNAELFLTIDRVIFHIHIASRTANKVFEMTPKEDIGFEIFPFMMIWPPTFPALNYDDDDDDDQ</sequence>
<dbReference type="Pfam" id="PF23635">
    <property type="entry name" value="Beta-prop_AT5G49610-like"/>
    <property type="match status" value="1"/>
</dbReference>
<name>A0A0D9YQR5_9ORYZ</name>
<evidence type="ECO:0000259" key="2">
    <source>
        <dbReference type="Pfam" id="PF23635"/>
    </source>
</evidence>
<proteinExistence type="predicted"/>
<dbReference type="Proteomes" id="UP000026961">
    <property type="component" value="Chromosome 2"/>
</dbReference>
<dbReference type="Gramene" id="OGLUM02G12880.1">
    <property type="protein sequence ID" value="OGLUM02G12880.1"/>
    <property type="gene ID" value="OGLUM02G12880"/>
</dbReference>
<feature type="domain" description="F-box" evidence="1">
    <location>
        <begin position="26"/>
        <end position="61"/>
    </location>
</feature>
<evidence type="ECO:0000259" key="1">
    <source>
        <dbReference type="Pfam" id="PF00646"/>
    </source>
</evidence>
<dbReference type="InterPro" id="IPR036047">
    <property type="entry name" value="F-box-like_dom_sf"/>
</dbReference>
<accession>A0A0D9YQR5</accession>
<evidence type="ECO:0000313" key="4">
    <source>
        <dbReference type="Proteomes" id="UP000026961"/>
    </source>
</evidence>
<dbReference type="InterPro" id="IPR056594">
    <property type="entry name" value="AT5G49610-like_b-prop"/>
</dbReference>
<keyword evidence="4" id="KW-1185">Reference proteome</keyword>
<organism evidence="3">
    <name type="scientific">Oryza glumipatula</name>
    <dbReference type="NCBI Taxonomy" id="40148"/>
    <lineage>
        <taxon>Eukaryota</taxon>
        <taxon>Viridiplantae</taxon>
        <taxon>Streptophyta</taxon>
        <taxon>Embryophyta</taxon>
        <taxon>Tracheophyta</taxon>
        <taxon>Spermatophyta</taxon>
        <taxon>Magnoliopsida</taxon>
        <taxon>Liliopsida</taxon>
        <taxon>Poales</taxon>
        <taxon>Poaceae</taxon>
        <taxon>BOP clade</taxon>
        <taxon>Oryzoideae</taxon>
        <taxon>Oryzeae</taxon>
        <taxon>Oryzinae</taxon>
        <taxon>Oryza</taxon>
    </lineage>
</organism>
<dbReference type="EnsemblPlants" id="OGLUM02G12880.1">
    <property type="protein sequence ID" value="OGLUM02G12880.1"/>
    <property type="gene ID" value="OGLUM02G12880"/>
</dbReference>
<dbReference type="AlphaFoldDB" id="A0A0D9YQR5"/>
<reference evidence="3" key="1">
    <citation type="submission" date="2015-04" db="UniProtKB">
        <authorList>
            <consortium name="EnsemblPlants"/>
        </authorList>
    </citation>
    <scope>IDENTIFICATION</scope>
</reference>
<dbReference type="InterPro" id="IPR001810">
    <property type="entry name" value="F-box_dom"/>
</dbReference>
<protein>
    <submittedName>
        <fullName evidence="3">Uncharacterized protein</fullName>
    </submittedName>
</protein>
<dbReference type="Pfam" id="PF00646">
    <property type="entry name" value="F-box"/>
    <property type="match status" value="1"/>
</dbReference>
<dbReference type="eggNOG" id="ENOG502RRQM">
    <property type="taxonomic scope" value="Eukaryota"/>
</dbReference>
<reference evidence="3" key="2">
    <citation type="submission" date="2018-05" db="EMBL/GenBank/DDBJ databases">
        <title>OgluRS3 (Oryza glumaepatula Reference Sequence Version 3).</title>
        <authorList>
            <person name="Zhang J."/>
            <person name="Kudrna D."/>
            <person name="Lee S."/>
            <person name="Talag J."/>
            <person name="Welchert J."/>
            <person name="Wing R.A."/>
        </authorList>
    </citation>
    <scope>NUCLEOTIDE SEQUENCE [LARGE SCALE GENOMIC DNA]</scope>
</reference>
<dbReference type="PANTHER" id="PTHR33207">
    <property type="entry name" value="F-BOX DOMAIN CONTAINING PROTEIN-RELATED"/>
    <property type="match status" value="1"/>
</dbReference>
<dbReference type="HOGENOM" id="CLU_037069_1_0_1"/>
<dbReference type="SUPFAM" id="SSF81383">
    <property type="entry name" value="F-box domain"/>
    <property type="match status" value="1"/>
</dbReference>
<feature type="domain" description="F-box protein AT5G49610-like beta-propeller" evidence="2">
    <location>
        <begin position="121"/>
        <end position="412"/>
    </location>
</feature>
<evidence type="ECO:0000313" key="3">
    <source>
        <dbReference type="EnsemblPlants" id="OGLUM02G12880.1"/>
    </source>
</evidence>